<dbReference type="GO" id="GO:0005179">
    <property type="term" value="F:hormone activity"/>
    <property type="evidence" value="ECO:0007669"/>
    <property type="project" value="InterPro"/>
</dbReference>
<organism evidence="9">
    <name type="scientific">Hymenolepis diminuta</name>
    <name type="common">Rat tapeworm</name>
    <dbReference type="NCBI Taxonomy" id="6216"/>
    <lineage>
        <taxon>Eukaryota</taxon>
        <taxon>Metazoa</taxon>
        <taxon>Spiralia</taxon>
        <taxon>Lophotrochozoa</taxon>
        <taxon>Platyhelminthes</taxon>
        <taxon>Cestoda</taxon>
        <taxon>Eucestoda</taxon>
        <taxon>Cyclophyllidea</taxon>
        <taxon>Hymenolepididae</taxon>
        <taxon>Hymenolepis</taxon>
    </lineage>
</organism>
<reference evidence="4 8" key="3">
    <citation type="submission" date="2019-07" db="EMBL/GenBank/DDBJ databases">
        <authorList>
            <person name="Jastrzebski P J."/>
            <person name="Paukszto L."/>
            <person name="Jastrzebski P J."/>
        </authorList>
    </citation>
    <scope>NUCLEOTIDE SEQUENCE [LARGE SCALE GENOMIC DNA]</scope>
    <source>
        <strain evidence="4 8">WMS-il1</strain>
    </source>
</reference>
<evidence type="ECO:0000259" key="2">
    <source>
        <dbReference type="SMART" id="SM00078"/>
    </source>
</evidence>
<evidence type="ECO:0000313" key="7">
    <source>
        <dbReference type="Proteomes" id="UP000274504"/>
    </source>
</evidence>
<dbReference type="EMBL" id="CABIJS010000499">
    <property type="protein sequence ID" value="VUZ52422.1"/>
    <property type="molecule type" value="Genomic_DNA"/>
</dbReference>
<dbReference type="InterPro" id="IPR016179">
    <property type="entry name" value="Insulin-like"/>
</dbReference>
<evidence type="ECO:0000313" key="9">
    <source>
        <dbReference type="WBParaSite" id="HDID_0000711001-mRNA-1"/>
    </source>
</evidence>
<dbReference type="EMBL" id="CABIJS010000041">
    <property type="protein sequence ID" value="VUZ40704.1"/>
    <property type="molecule type" value="Genomic_DNA"/>
</dbReference>
<dbReference type="EMBL" id="CABIJS010000041">
    <property type="protein sequence ID" value="VUZ40708.1"/>
    <property type="molecule type" value="Genomic_DNA"/>
</dbReference>
<gene>
    <name evidence="3" type="ORF">HDID_LOCUS7108</name>
    <name evidence="6" type="ORF">WMSIL1_LOCUS10944</name>
    <name evidence="5" type="ORF">WMSIL1_LOCUS1699</name>
    <name evidence="4" type="ORF">WMSIL1_LOCUS1700</name>
</gene>
<keyword evidence="8" id="KW-1185">Reference proteome</keyword>
<dbReference type="OrthoDB" id="6228922at2759"/>
<dbReference type="WBParaSite" id="HDID_0000711001-mRNA-1">
    <property type="protein sequence ID" value="HDID_0000711001-mRNA-1"/>
    <property type="gene ID" value="HDID_0000711001"/>
</dbReference>
<dbReference type="InterPro" id="IPR022353">
    <property type="entry name" value="Insulin_CS"/>
</dbReference>
<evidence type="ECO:0000256" key="1">
    <source>
        <dbReference type="ARBA" id="ARBA00009034"/>
    </source>
</evidence>
<evidence type="ECO:0000313" key="5">
    <source>
        <dbReference type="EMBL" id="VUZ40708.1"/>
    </source>
</evidence>
<protein>
    <submittedName>
        <fullName evidence="9">IlGF domain-containing protein</fullName>
    </submittedName>
</protein>
<dbReference type="Gene3D" id="1.10.100.10">
    <property type="entry name" value="Insulin-like"/>
    <property type="match status" value="1"/>
</dbReference>
<dbReference type="SUPFAM" id="SSF56994">
    <property type="entry name" value="Insulin-like"/>
    <property type="match status" value="1"/>
</dbReference>
<dbReference type="PROSITE" id="PS00262">
    <property type="entry name" value="INSULIN"/>
    <property type="match status" value="1"/>
</dbReference>
<evidence type="ECO:0000313" key="6">
    <source>
        <dbReference type="EMBL" id="VUZ52422.1"/>
    </source>
</evidence>
<reference evidence="3 7" key="2">
    <citation type="submission" date="2018-11" db="EMBL/GenBank/DDBJ databases">
        <authorList>
            <consortium name="Pathogen Informatics"/>
        </authorList>
    </citation>
    <scope>NUCLEOTIDE SEQUENCE [LARGE SCALE GENOMIC DNA]</scope>
</reference>
<comment type="similarity">
    <text evidence="1">Belongs to the insulin family.</text>
</comment>
<dbReference type="GO" id="GO:0005576">
    <property type="term" value="C:extracellular region"/>
    <property type="evidence" value="ECO:0007669"/>
    <property type="project" value="InterPro"/>
</dbReference>
<evidence type="ECO:0000313" key="8">
    <source>
        <dbReference type="Proteomes" id="UP000321570"/>
    </source>
</evidence>
<dbReference type="Proteomes" id="UP000274504">
    <property type="component" value="Unassembled WGS sequence"/>
</dbReference>
<evidence type="ECO:0000313" key="3">
    <source>
        <dbReference type="EMBL" id="VDL59426.1"/>
    </source>
</evidence>
<dbReference type="AlphaFoldDB" id="A0A0R3SQ06"/>
<dbReference type="InterPro" id="IPR036438">
    <property type="entry name" value="Insulin-like_sf"/>
</dbReference>
<name>A0A0R3SQ06_HYMDI</name>
<evidence type="ECO:0000313" key="4">
    <source>
        <dbReference type="EMBL" id="VUZ40704.1"/>
    </source>
</evidence>
<dbReference type="EMBL" id="UYSG01010904">
    <property type="protein sequence ID" value="VDL59426.1"/>
    <property type="molecule type" value="Genomic_DNA"/>
</dbReference>
<sequence>MFPFEHCIPIFLVANIFFLISGGCGVTPFEEWNQELEPVKTATTEQPINVAKREEHRIIPITEDRPRILCGQAMIHALKEQCGDRGTFSPYNKRMARDLVAITRGIYGPDLTSKMSRNRLRKRFDDYCEVYLRYEPESPLSQCCCLGCTRAYLENFCAES</sequence>
<dbReference type="SMART" id="SM00078">
    <property type="entry name" value="IlGF"/>
    <property type="match status" value="1"/>
</dbReference>
<proteinExistence type="inferred from homology"/>
<dbReference type="Proteomes" id="UP000321570">
    <property type="component" value="Unassembled WGS sequence"/>
</dbReference>
<feature type="domain" description="Insulin-like" evidence="2">
    <location>
        <begin position="67"/>
        <end position="157"/>
    </location>
</feature>
<reference evidence="9" key="1">
    <citation type="submission" date="2017-02" db="UniProtKB">
        <authorList>
            <consortium name="WormBaseParasite"/>
        </authorList>
    </citation>
    <scope>IDENTIFICATION</scope>
</reference>
<accession>A0A0R3SQ06</accession>